<dbReference type="PRINTS" id="PR00505">
    <property type="entry name" value="D12N6MTFRASE"/>
</dbReference>
<name>A0ABY3EM62_9BURK</name>
<dbReference type="SUPFAM" id="SSF53335">
    <property type="entry name" value="S-adenosyl-L-methionine-dependent methyltransferases"/>
    <property type="match status" value="1"/>
</dbReference>
<keyword evidence="8" id="KW-1185">Reference proteome</keyword>
<evidence type="ECO:0000256" key="4">
    <source>
        <dbReference type="ARBA" id="ARBA00022691"/>
    </source>
</evidence>
<dbReference type="PROSITE" id="PS00092">
    <property type="entry name" value="N6_MTASE"/>
    <property type="match status" value="1"/>
</dbReference>
<feature type="region of interest" description="Disordered" evidence="6">
    <location>
        <begin position="31"/>
        <end position="58"/>
    </location>
</feature>
<feature type="compositionally biased region" description="Basic and acidic residues" evidence="6">
    <location>
        <begin position="35"/>
        <end position="44"/>
    </location>
</feature>
<evidence type="ECO:0000313" key="7">
    <source>
        <dbReference type="EMBL" id="TSP12060.1"/>
    </source>
</evidence>
<organism evidence="7 8">
    <name type="scientific">Cupriavidus campinensis</name>
    <dbReference type="NCBI Taxonomy" id="151783"/>
    <lineage>
        <taxon>Bacteria</taxon>
        <taxon>Pseudomonadati</taxon>
        <taxon>Pseudomonadota</taxon>
        <taxon>Betaproteobacteria</taxon>
        <taxon>Burkholderiales</taxon>
        <taxon>Burkholderiaceae</taxon>
        <taxon>Cupriavidus</taxon>
    </lineage>
</organism>
<keyword evidence="2" id="KW-0489">Methyltransferase</keyword>
<gene>
    <name evidence="7" type="ORF">FGG12_13645</name>
</gene>
<dbReference type="Pfam" id="PF02086">
    <property type="entry name" value="MethyltransfD12"/>
    <property type="match status" value="1"/>
</dbReference>
<evidence type="ECO:0000313" key="8">
    <source>
        <dbReference type="Proteomes" id="UP000318943"/>
    </source>
</evidence>
<comment type="catalytic activity">
    <reaction evidence="5">
        <text>a 2'-deoxyadenosine in DNA + S-adenosyl-L-methionine = an N(6)-methyl-2'-deoxyadenosine in DNA + S-adenosyl-L-homocysteine + H(+)</text>
        <dbReference type="Rhea" id="RHEA:15197"/>
        <dbReference type="Rhea" id="RHEA-COMP:12418"/>
        <dbReference type="Rhea" id="RHEA-COMP:12419"/>
        <dbReference type="ChEBI" id="CHEBI:15378"/>
        <dbReference type="ChEBI" id="CHEBI:57856"/>
        <dbReference type="ChEBI" id="CHEBI:59789"/>
        <dbReference type="ChEBI" id="CHEBI:90615"/>
        <dbReference type="ChEBI" id="CHEBI:90616"/>
        <dbReference type="EC" id="2.1.1.72"/>
    </reaction>
</comment>
<keyword evidence="3" id="KW-0808">Transferase</keyword>
<dbReference type="EC" id="2.1.1.72" evidence="1"/>
<evidence type="ECO:0000256" key="6">
    <source>
        <dbReference type="SAM" id="MobiDB-lite"/>
    </source>
</evidence>
<keyword evidence="4" id="KW-0949">S-adenosyl-L-methionine</keyword>
<sequence length="393" mass="44467">MPMQTELAEPWEAEDLALDDEVSSIIPASSVLSRRSRDDARLPSREAPTTFGQPSPFPTTRYYGSKRRQMDWLREEFGRLEGCTALDAFGGTGAVSHLLSQLGWDVTYNDVFQFNTISARALFSSATVQLSAAGVASILRAVRPRPGFIAANFAGLYFTDEENAWLDGFMATLAHVEPACKDLLLHCLFQACLKKRPYNLFHRANLKLRQSRVAVQFGNRTTWEKSFAEHILSTFEEVRRMQRGLGGKVKVSPGQSAEAIPPGYDFVYVDPPYFKRARAADSYLSRYHFLEGLARYEEWPRLLDDADRLRRIDASTVSEWTDKAALTRNIAALIQTHRQAKFALSYVSGEHPSEAELFALFRDSFSRVRLSRRAYGRALSKQKFFELLLIGEP</sequence>
<evidence type="ECO:0000256" key="5">
    <source>
        <dbReference type="ARBA" id="ARBA00047942"/>
    </source>
</evidence>
<proteinExistence type="predicted"/>
<dbReference type="Gene3D" id="3.40.50.150">
    <property type="entry name" value="Vaccinia Virus protein VP39"/>
    <property type="match status" value="1"/>
</dbReference>
<evidence type="ECO:0000256" key="1">
    <source>
        <dbReference type="ARBA" id="ARBA00011900"/>
    </source>
</evidence>
<dbReference type="EMBL" id="VCIZ01000007">
    <property type="protein sequence ID" value="TSP12060.1"/>
    <property type="molecule type" value="Genomic_DNA"/>
</dbReference>
<accession>A0ABY3EM62</accession>
<dbReference type="InterPro" id="IPR012327">
    <property type="entry name" value="MeTrfase_D12"/>
</dbReference>
<dbReference type="Proteomes" id="UP000318943">
    <property type="component" value="Unassembled WGS sequence"/>
</dbReference>
<evidence type="ECO:0000256" key="2">
    <source>
        <dbReference type="ARBA" id="ARBA00022603"/>
    </source>
</evidence>
<dbReference type="InterPro" id="IPR029063">
    <property type="entry name" value="SAM-dependent_MTases_sf"/>
</dbReference>
<comment type="caution">
    <text evidence="7">The sequence shown here is derived from an EMBL/GenBank/DDBJ whole genome shotgun (WGS) entry which is preliminary data.</text>
</comment>
<evidence type="ECO:0000256" key="3">
    <source>
        <dbReference type="ARBA" id="ARBA00022679"/>
    </source>
</evidence>
<reference evidence="7 8" key="1">
    <citation type="submission" date="2019-05" db="EMBL/GenBank/DDBJ databases">
        <title>Whole genome sequence analysis of Cupriavidus campinensis S14E4C strain.</title>
        <authorList>
            <person name="Abbaszade G."/>
            <person name="Szabo A."/>
            <person name="Toumi M."/>
            <person name="Toth E."/>
        </authorList>
    </citation>
    <scope>NUCLEOTIDE SEQUENCE [LARGE SCALE GENOMIC DNA]</scope>
    <source>
        <strain evidence="7 8">S14E4C</strain>
    </source>
</reference>
<dbReference type="InterPro" id="IPR002052">
    <property type="entry name" value="DNA_methylase_N6_adenine_CS"/>
</dbReference>
<protein>
    <recommendedName>
        <fullName evidence="1">site-specific DNA-methyltransferase (adenine-specific)</fullName>
        <ecNumber evidence="1">2.1.1.72</ecNumber>
    </recommendedName>
</protein>